<protein>
    <recommendedName>
        <fullName evidence="3">Invasin domain-containing protein</fullName>
    </recommendedName>
</protein>
<comment type="caution">
    <text evidence="1">The sequence shown here is derived from an EMBL/GenBank/DDBJ whole genome shotgun (WGS) entry which is preliminary data.</text>
</comment>
<proteinExistence type="predicted"/>
<dbReference type="PANTHER" id="PTHR39576:SF2">
    <property type="entry name" value="ATTACHING AND EFFACING PROTEIN HOMOLOG-RELATED"/>
    <property type="match status" value="1"/>
</dbReference>
<feature type="non-terminal residue" evidence="1">
    <location>
        <position position="1"/>
    </location>
</feature>
<evidence type="ECO:0008006" key="3">
    <source>
        <dbReference type="Google" id="ProtNLM"/>
    </source>
</evidence>
<dbReference type="GO" id="GO:0009279">
    <property type="term" value="C:cell outer membrane"/>
    <property type="evidence" value="ECO:0007669"/>
    <property type="project" value="TreeGrafter"/>
</dbReference>
<dbReference type="InterPro" id="IPR013783">
    <property type="entry name" value="Ig-like_fold"/>
</dbReference>
<dbReference type="InterPro" id="IPR008964">
    <property type="entry name" value="Invasin/intimin_cell_adhesion"/>
</dbReference>
<dbReference type="EMBL" id="ATDT01000018">
    <property type="protein sequence ID" value="EPF17131.1"/>
    <property type="molecule type" value="Genomic_DNA"/>
</dbReference>
<name>S3IXA8_9ENTR</name>
<organism evidence="1 2">
    <name type="scientific">Cedecea davisae DSM 4568</name>
    <dbReference type="NCBI Taxonomy" id="566551"/>
    <lineage>
        <taxon>Bacteria</taxon>
        <taxon>Pseudomonadati</taxon>
        <taxon>Pseudomonadota</taxon>
        <taxon>Gammaproteobacteria</taxon>
        <taxon>Enterobacterales</taxon>
        <taxon>Enterobacteriaceae</taxon>
        <taxon>Cedecea</taxon>
    </lineage>
</organism>
<evidence type="ECO:0000313" key="2">
    <source>
        <dbReference type="Proteomes" id="UP000014585"/>
    </source>
</evidence>
<dbReference type="SUPFAM" id="SSF49373">
    <property type="entry name" value="Invasin/intimin cell-adhesion fragments"/>
    <property type="match status" value="1"/>
</dbReference>
<dbReference type="InterPro" id="IPR051715">
    <property type="entry name" value="Intimin-Invasin_domain"/>
</dbReference>
<evidence type="ECO:0000313" key="1">
    <source>
        <dbReference type="EMBL" id="EPF17131.1"/>
    </source>
</evidence>
<dbReference type="PANTHER" id="PTHR39576">
    <property type="entry name" value="ATTACHING AND EFFACING PROTEIN HOMOLOG-RELATED-RELATED"/>
    <property type="match status" value="1"/>
</dbReference>
<dbReference type="Gene3D" id="2.60.40.1080">
    <property type="match status" value="1"/>
</dbReference>
<dbReference type="AlphaFoldDB" id="S3IXA8"/>
<accession>S3IXA8</accession>
<dbReference type="Gene3D" id="3.10.100.10">
    <property type="entry name" value="Mannose-Binding Protein A, subunit A"/>
    <property type="match status" value="1"/>
</dbReference>
<reference evidence="1 2" key="1">
    <citation type="submission" date="2013-04" db="EMBL/GenBank/DDBJ databases">
        <authorList>
            <person name="Weinstock G."/>
            <person name="Sodergren E."/>
            <person name="Lobos E.A."/>
            <person name="Fulton L."/>
            <person name="Fulton R."/>
            <person name="Courtney L."/>
            <person name="Fronick C."/>
            <person name="O'Laughlin M."/>
            <person name="Godfrey J."/>
            <person name="Wilson R.M."/>
            <person name="Miner T."/>
            <person name="Farmer C."/>
            <person name="Delehaunty K."/>
            <person name="Cordes M."/>
            <person name="Minx P."/>
            <person name="Tomlinson C."/>
            <person name="Chen J."/>
            <person name="Wollam A."/>
            <person name="Pepin K.H."/>
            <person name="Palsikar V.B."/>
            <person name="Zhang X."/>
            <person name="Suruliraj S."/>
            <person name="Perna N.T."/>
            <person name="Plunkett G."/>
            <person name="Warren W."/>
            <person name="Mitreva M."/>
            <person name="Mardis E.R."/>
            <person name="Wilson R.K."/>
        </authorList>
    </citation>
    <scope>NUCLEOTIDE SEQUENCE [LARGE SCALE GENOMIC DNA]</scope>
    <source>
        <strain evidence="1 2">DSM 4568</strain>
    </source>
</reference>
<sequence>TGGNPVTGQAASLTAETVKVPNTEAGSAWQDHGDGTYSAAYTAQTAGTGLTASLQLSGWGGSVGSPAYVITAYGLKDIVVNSHTFSPDIHFPTTGFSGASFAFEITGGEAADLTWRSDTSWVSVSAGAVKFDETGSSGLGKTVTITAENANGVKVIEYSFVIKHWYSESASNGVPFDEATSQCASPSVLPTIAEMSTETRTIGALVDEWGALDAYTAFGGDIYWSSTASDTVGRHKTMVSDGRITEDADRMHLYVLCFR</sequence>
<dbReference type="STRING" id="566551.HMPREF0201_02045"/>
<dbReference type="HOGENOM" id="CLU_1075594_0_0_6"/>
<dbReference type="InterPro" id="IPR016186">
    <property type="entry name" value="C-type_lectin-like/link_sf"/>
</dbReference>
<dbReference type="Proteomes" id="UP000014585">
    <property type="component" value="Unassembled WGS sequence"/>
</dbReference>
<gene>
    <name evidence="1" type="ORF">HMPREF0201_02045</name>
</gene>
<dbReference type="Gene3D" id="2.60.40.10">
    <property type="entry name" value="Immunoglobulins"/>
    <property type="match status" value="1"/>
</dbReference>